<dbReference type="AlphaFoldDB" id="A0A0P7AWD4"/>
<dbReference type="GO" id="GO:0005737">
    <property type="term" value="C:cytoplasm"/>
    <property type="evidence" value="ECO:0007669"/>
    <property type="project" value="TreeGrafter"/>
</dbReference>
<dbReference type="SMART" id="SM00028">
    <property type="entry name" value="TPR"/>
    <property type="match status" value="7"/>
</dbReference>
<feature type="repeat" description="TPR" evidence="3">
    <location>
        <begin position="550"/>
        <end position="583"/>
    </location>
</feature>
<dbReference type="Pfam" id="PF12895">
    <property type="entry name" value="ANAPC3"/>
    <property type="match status" value="1"/>
</dbReference>
<feature type="repeat" description="TPR" evidence="3">
    <location>
        <begin position="482"/>
        <end position="515"/>
    </location>
</feature>
<evidence type="ECO:0000256" key="3">
    <source>
        <dbReference type="PROSITE-ProRule" id="PRU00339"/>
    </source>
</evidence>
<feature type="compositionally biased region" description="Polar residues" evidence="4">
    <location>
        <begin position="265"/>
        <end position="291"/>
    </location>
</feature>
<dbReference type="InterPro" id="IPR011990">
    <property type="entry name" value="TPR-like_helical_dom_sf"/>
</dbReference>
<dbReference type="PROSITE" id="PS50005">
    <property type="entry name" value="TPR"/>
    <property type="match status" value="4"/>
</dbReference>
<feature type="region of interest" description="Disordered" evidence="4">
    <location>
        <begin position="315"/>
        <end position="360"/>
    </location>
</feature>
<evidence type="ECO:0000256" key="4">
    <source>
        <dbReference type="SAM" id="MobiDB-lite"/>
    </source>
</evidence>
<evidence type="ECO:0000256" key="1">
    <source>
        <dbReference type="ARBA" id="ARBA00022803"/>
    </source>
</evidence>
<dbReference type="GO" id="GO:0007091">
    <property type="term" value="P:metaphase/anaphase transition of mitotic cell cycle"/>
    <property type="evidence" value="ECO:0007669"/>
    <property type="project" value="TreeGrafter"/>
</dbReference>
<dbReference type="Proteomes" id="UP000050424">
    <property type="component" value="Unassembled WGS sequence"/>
</dbReference>
<dbReference type="GO" id="GO:0031145">
    <property type="term" value="P:anaphase-promoting complex-dependent catabolic process"/>
    <property type="evidence" value="ECO:0007669"/>
    <property type="project" value="TreeGrafter"/>
</dbReference>
<protein>
    <recommendedName>
        <fullName evidence="7">Protein bimA</fullName>
    </recommendedName>
</protein>
<comment type="similarity">
    <text evidence="2">Belongs to the APC3/CDC27 family.</text>
</comment>
<dbReference type="PANTHER" id="PTHR12558:SF13">
    <property type="entry name" value="CELL DIVISION CYCLE PROTEIN 27 HOMOLOG"/>
    <property type="match status" value="1"/>
</dbReference>
<comment type="caution">
    <text evidence="5">The sequence shown here is derived from an EMBL/GenBank/DDBJ whole genome shotgun (WGS) entry which is preliminary data.</text>
</comment>
<dbReference type="InterPro" id="IPR019734">
    <property type="entry name" value="TPR_rpt"/>
</dbReference>
<feature type="region of interest" description="Disordered" evidence="4">
    <location>
        <begin position="193"/>
        <end position="291"/>
    </location>
</feature>
<dbReference type="EMBL" id="LKCW01000051">
    <property type="protein sequence ID" value="KPM42286.1"/>
    <property type="molecule type" value="Genomic_DNA"/>
</dbReference>
<accession>A0A0P7AWD4</accession>
<dbReference type="Gene3D" id="1.25.40.10">
    <property type="entry name" value="Tetratricopeptide repeat domain"/>
    <property type="match status" value="4"/>
</dbReference>
<dbReference type="STRING" id="78410.A0A0P7AWD4"/>
<evidence type="ECO:0000256" key="2">
    <source>
        <dbReference type="ARBA" id="ARBA00038210"/>
    </source>
</evidence>
<feature type="repeat" description="TPR" evidence="3">
    <location>
        <begin position="119"/>
        <end position="152"/>
    </location>
</feature>
<dbReference type="GO" id="GO:0005680">
    <property type="term" value="C:anaphase-promoting complex"/>
    <property type="evidence" value="ECO:0007669"/>
    <property type="project" value="TreeGrafter"/>
</dbReference>
<dbReference type="OrthoDB" id="329563at2759"/>
<name>A0A0P7AWD4_9HYPO</name>
<evidence type="ECO:0000313" key="5">
    <source>
        <dbReference type="EMBL" id="KPM42286.1"/>
    </source>
</evidence>
<sequence length="703" mass="78118">MEETGLRVVYRQLDNDLNENALFLLDRLHALEPDNASWVHLRSLCCLRLGRFASACDYSREKGISGDHLGCSYVFSQSCLFQKRYAEGIRALEQAQRQGSCMGHSGDQQVSERFIPDSASVNRLLGKLHRANGDLKNAVTCFVAALELDPFMWDIFADLCDCGIPVNVPNVFRLGPTSSIKEHNRPLLTVADGNLGLPTRSDIGNASIPVPADRNSQSTLREIPKPQSGMGAPPPMKRKQRSALEMPTAETGGFNPDASRKDDPSSATSAVSQRRSARLNQATSSTVLTERSTIESNVRGDLFKRRGIQRTFIHPAPRKTSTLDQKMKSARSFSSSATRDANTGTGLTTSRAAGTDRAPDPFLEMATPLDQDKVRLLLGIFSKLGTAYHYLRRFQPQACLDALTSLPVEQQATAWVISKTARAQYEMLAYRDAKSTFQVLRKIAPSWIEDLEVYSIVLWHLNDDVTLAFHAHELTDSHFLSPQAWCAIGNSFSLQRAHTDAIKCFQRATQLQPQLAHSYTLLGHEYTDLEQYDEANTAFRRALQVDGRHYTAWVGLGRVQEKLGKLDLALKNYSNAEKINPTNGVLLTHIAKLHDKLGNPRLGLSCVQRAAKLDLPEKPAAFIKLQTARLYLRLDLPREALRELRLAEKIAPDESNVHFLLGKAYSMSGGEYKGNALRCFTIALSLNPRNDAIRDALSSLDED</sequence>
<dbReference type="GO" id="GO:0016567">
    <property type="term" value="P:protein ubiquitination"/>
    <property type="evidence" value="ECO:0007669"/>
    <property type="project" value="TreeGrafter"/>
</dbReference>
<dbReference type="Pfam" id="PF13181">
    <property type="entry name" value="TPR_8"/>
    <property type="match status" value="2"/>
</dbReference>
<dbReference type="Pfam" id="PF13432">
    <property type="entry name" value="TPR_16"/>
    <property type="match status" value="1"/>
</dbReference>
<dbReference type="GO" id="GO:0051301">
    <property type="term" value="P:cell division"/>
    <property type="evidence" value="ECO:0007669"/>
    <property type="project" value="TreeGrafter"/>
</dbReference>
<proteinExistence type="inferred from homology"/>
<gene>
    <name evidence="5" type="ORF">AK830_g4283</name>
</gene>
<evidence type="ECO:0000313" key="6">
    <source>
        <dbReference type="Proteomes" id="UP000050424"/>
    </source>
</evidence>
<dbReference type="PANTHER" id="PTHR12558">
    <property type="entry name" value="CELL DIVISION CYCLE 16,23,27"/>
    <property type="match status" value="1"/>
</dbReference>
<feature type="compositionally biased region" description="Polar residues" evidence="4">
    <location>
        <begin position="331"/>
        <end position="352"/>
    </location>
</feature>
<reference evidence="5 6" key="1">
    <citation type="submission" date="2015-09" db="EMBL/GenBank/DDBJ databases">
        <title>Draft genome of a European isolate of the apple canker pathogen Neonectria ditissima.</title>
        <authorList>
            <person name="Gomez-Cortecero A."/>
            <person name="Harrison R.J."/>
            <person name="Armitage A.D."/>
        </authorList>
    </citation>
    <scope>NUCLEOTIDE SEQUENCE [LARGE SCALE GENOMIC DNA]</scope>
    <source>
        <strain evidence="5 6">R09/05</strain>
    </source>
</reference>
<keyword evidence="1 3" id="KW-0802">TPR repeat</keyword>
<evidence type="ECO:0008006" key="7">
    <source>
        <dbReference type="Google" id="ProtNLM"/>
    </source>
</evidence>
<feature type="repeat" description="TPR" evidence="3">
    <location>
        <begin position="516"/>
        <end position="549"/>
    </location>
</feature>
<dbReference type="SUPFAM" id="SSF48452">
    <property type="entry name" value="TPR-like"/>
    <property type="match status" value="3"/>
</dbReference>
<keyword evidence="6" id="KW-1185">Reference proteome</keyword>
<organism evidence="5 6">
    <name type="scientific">Neonectria ditissima</name>
    <dbReference type="NCBI Taxonomy" id="78410"/>
    <lineage>
        <taxon>Eukaryota</taxon>
        <taxon>Fungi</taxon>
        <taxon>Dikarya</taxon>
        <taxon>Ascomycota</taxon>
        <taxon>Pezizomycotina</taxon>
        <taxon>Sordariomycetes</taxon>
        <taxon>Hypocreomycetidae</taxon>
        <taxon>Hypocreales</taxon>
        <taxon>Nectriaceae</taxon>
        <taxon>Neonectria</taxon>
    </lineage>
</organism>